<feature type="region of interest" description="Disordered" evidence="1">
    <location>
        <begin position="549"/>
        <end position="571"/>
    </location>
</feature>
<feature type="region of interest" description="Disordered" evidence="1">
    <location>
        <begin position="153"/>
        <end position="173"/>
    </location>
</feature>
<dbReference type="GO" id="GO:0006369">
    <property type="term" value="P:termination of RNA polymerase II transcription"/>
    <property type="evidence" value="ECO:0007669"/>
    <property type="project" value="TreeGrafter"/>
</dbReference>
<dbReference type="InterPro" id="IPR045055">
    <property type="entry name" value="DNA2/NAM7-like"/>
</dbReference>
<keyword evidence="4" id="KW-1185">Reference proteome</keyword>
<dbReference type="GO" id="GO:0001147">
    <property type="term" value="F:transcription termination site sequence-specific DNA binding"/>
    <property type="evidence" value="ECO:0007669"/>
    <property type="project" value="TreeGrafter"/>
</dbReference>
<keyword evidence="3" id="KW-0378">Hydrolase</keyword>
<feature type="compositionally biased region" description="Polar residues" evidence="1">
    <location>
        <begin position="560"/>
        <end position="571"/>
    </location>
</feature>
<dbReference type="GO" id="GO:0004519">
    <property type="term" value="F:endonuclease activity"/>
    <property type="evidence" value="ECO:0007669"/>
    <property type="project" value="UniProtKB-KW"/>
</dbReference>
<dbReference type="VEuPathDB" id="ToxoDB:cyc_04542"/>
<name>A0A1D3DB91_9EIME</name>
<dbReference type="InParanoid" id="A0A1D3DB91"/>
<dbReference type="Pfam" id="PF13086">
    <property type="entry name" value="AAA_11"/>
    <property type="match status" value="2"/>
</dbReference>
<feature type="compositionally biased region" description="Low complexity" evidence="1">
    <location>
        <begin position="549"/>
        <end position="559"/>
    </location>
</feature>
<dbReference type="PANTHER" id="PTHR10887">
    <property type="entry name" value="DNA2/NAM7 HELICASE FAMILY"/>
    <property type="match status" value="1"/>
</dbReference>
<organism evidence="3 4">
    <name type="scientific">Cyclospora cayetanensis</name>
    <dbReference type="NCBI Taxonomy" id="88456"/>
    <lineage>
        <taxon>Eukaryota</taxon>
        <taxon>Sar</taxon>
        <taxon>Alveolata</taxon>
        <taxon>Apicomplexa</taxon>
        <taxon>Conoidasida</taxon>
        <taxon>Coccidia</taxon>
        <taxon>Eucoccidiorida</taxon>
        <taxon>Eimeriorina</taxon>
        <taxon>Eimeriidae</taxon>
        <taxon>Cyclospora</taxon>
    </lineage>
</organism>
<gene>
    <name evidence="3" type="ORF">cyc_04542</name>
</gene>
<feature type="domain" description="DNA2/NAM7 helicase helicase" evidence="2">
    <location>
        <begin position="492"/>
        <end position="634"/>
    </location>
</feature>
<accession>A0A1D3DB91</accession>
<comment type="caution">
    <text evidence="3">The sequence shown here is derived from an EMBL/GenBank/DDBJ whole genome shotgun (WGS) entry which is preliminary data.</text>
</comment>
<dbReference type="InterPro" id="IPR027417">
    <property type="entry name" value="P-loop_NTPase"/>
</dbReference>
<evidence type="ECO:0000313" key="4">
    <source>
        <dbReference type="Proteomes" id="UP000095192"/>
    </source>
</evidence>
<proteinExistence type="predicted"/>
<feature type="region of interest" description="Disordered" evidence="1">
    <location>
        <begin position="81"/>
        <end position="108"/>
    </location>
</feature>
<dbReference type="InterPro" id="IPR041677">
    <property type="entry name" value="DNA2/NAM7_AAA_11"/>
</dbReference>
<dbReference type="SUPFAM" id="SSF52540">
    <property type="entry name" value="P-loop containing nucleoside triphosphate hydrolases"/>
    <property type="match status" value="1"/>
</dbReference>
<dbReference type="PANTHER" id="PTHR10887:SF495">
    <property type="entry name" value="HELICASE SENATAXIN ISOFORM X1-RELATED"/>
    <property type="match status" value="1"/>
</dbReference>
<evidence type="ECO:0000256" key="1">
    <source>
        <dbReference type="SAM" id="MobiDB-lite"/>
    </source>
</evidence>
<protein>
    <submittedName>
        <fullName evidence="3">tRNA-splicing endonuclease positive</fullName>
    </submittedName>
</protein>
<dbReference type="Proteomes" id="UP000095192">
    <property type="component" value="Unassembled WGS sequence"/>
</dbReference>
<dbReference type="VEuPathDB" id="ToxoDB:LOC34621064"/>
<dbReference type="GO" id="GO:0016604">
    <property type="term" value="C:nuclear body"/>
    <property type="evidence" value="ECO:0007669"/>
    <property type="project" value="TreeGrafter"/>
</dbReference>
<evidence type="ECO:0000313" key="3">
    <source>
        <dbReference type="EMBL" id="OEH80701.1"/>
    </source>
</evidence>
<dbReference type="EMBL" id="JROU02000003">
    <property type="protein sequence ID" value="OEH80701.1"/>
    <property type="molecule type" value="Genomic_DNA"/>
</dbReference>
<sequence>MLARQVGTLGGRHAFLPRSRIDSKNLFKSVLRRQKHLTGGEGVCSATTALSERSKQLLDIRREAYREAAAATAAAAAVRSPEGGGDAALSVAATKPKRRRLTEEGAEKAAERAVAEKQRSSARFQQRASAAVAAIGLPAEDRRPAVRLLSPSCAGTVGASRDGGRRASEQEQQIRQVQETLQRDRRTWRQQQRQAHETARVALLRFLWSLLETDIFSLASSPQEMSLAEASAAAAARDSSKRLQPQVAALAAVSKAHPLPLRFDALQRLQHLRQNRLRGQRCVLNRLRNAGSQWTAATFSVGTAAMAASATAAAGGRYADVYAAARAAAMGASSAATDTPVLRPGDLLLLIPETPFFNNGEVVPTPASPISTAASAAQQKETEEASSWCGRVINKRTIRPRNGYTIGVVEAWSTPEQRQEGLTVRLLLGASVSIAVEPQRLLKCTADAAAPVPGAADLLLQLRLQQHHMQRVATNYRLNKSQAAAVAGLIGAVDEIAERILRDGLLDASTGDIVQPACLRIGTSNYPSCGLFRIINLLGGDASPSNSSLAASSVVSERSQQPAHQSPQTKTEVMRLQLQNRLAEKRRLGDVLHRKRRGLQLRLGVLPRLVRRHLVASADIIFSTLSGCGSEILDPLCEDESDVDFAAAGAPEGGTNIIDQRRGKKLISSPSSSSLSSDLHFACVIVDEAGQATEVASLIPLRLRCDRLFLFGDPLQLPPLICSFAAQAKGLGRSLMARLALCCQQQEQKAWEEDEQAQTTQLQREVAFYFLATQYRMHPLIVEFPEQAASRLTTPEDRHHRNSSPLCLLSLPSAQFPLL</sequence>
<dbReference type="GO" id="GO:0004386">
    <property type="term" value="F:helicase activity"/>
    <property type="evidence" value="ECO:0007669"/>
    <property type="project" value="InterPro"/>
</dbReference>
<dbReference type="AlphaFoldDB" id="A0A1D3DB91"/>
<evidence type="ECO:0000259" key="2">
    <source>
        <dbReference type="Pfam" id="PF13086"/>
    </source>
</evidence>
<feature type="domain" description="DNA2/NAM7 helicase helicase" evidence="2">
    <location>
        <begin position="671"/>
        <end position="723"/>
    </location>
</feature>
<keyword evidence="3" id="KW-0255">Endonuclease</keyword>
<reference evidence="3 4" key="1">
    <citation type="journal article" date="2016" name="BMC Genomics">
        <title>Comparative genomics reveals Cyclospora cayetanensis possesses coccidia-like metabolism and invasion components but unique surface antigens.</title>
        <authorList>
            <person name="Liu S."/>
            <person name="Wang L."/>
            <person name="Zheng H."/>
            <person name="Xu Z."/>
            <person name="Roellig D.M."/>
            <person name="Li N."/>
            <person name="Frace M.A."/>
            <person name="Tang K."/>
            <person name="Arrowood M.J."/>
            <person name="Moss D.M."/>
            <person name="Zhang L."/>
            <person name="Feng Y."/>
            <person name="Xiao L."/>
        </authorList>
    </citation>
    <scope>NUCLEOTIDE SEQUENCE [LARGE SCALE GENOMIC DNA]</scope>
    <source>
        <strain evidence="3 4">CHN_HEN01</strain>
    </source>
</reference>
<dbReference type="Gene3D" id="3.40.50.300">
    <property type="entry name" value="P-loop containing nucleotide triphosphate hydrolases"/>
    <property type="match status" value="1"/>
</dbReference>
<keyword evidence="3" id="KW-0540">Nuclease</keyword>